<evidence type="ECO:0000256" key="7">
    <source>
        <dbReference type="SAM" id="MobiDB-lite"/>
    </source>
</evidence>
<comment type="function">
    <text evidence="6">Catalyzes the thiamine diphosphate-dependent decarboxylation of 2-oxoglutarate and the subsequent addition of the resulting succinic semialdehyde-thiamine pyrophosphate anion to isochorismate to yield 2-succinyl-5-enolpyruvyl-6-hydroxy-3-cyclohexene-1-carboxylate (SEPHCHC).</text>
</comment>
<dbReference type="Gene3D" id="3.40.50.1220">
    <property type="entry name" value="TPP-binding domain"/>
    <property type="match status" value="1"/>
</dbReference>
<accession>A0AA41QRD5</accession>
<evidence type="ECO:0000256" key="3">
    <source>
        <dbReference type="ARBA" id="ARBA00022842"/>
    </source>
</evidence>
<organism evidence="9 10">
    <name type="scientific">Cryobacterium zhongshanensis</name>
    <dbReference type="NCBI Taxonomy" id="2928153"/>
    <lineage>
        <taxon>Bacteria</taxon>
        <taxon>Bacillati</taxon>
        <taxon>Actinomycetota</taxon>
        <taxon>Actinomycetes</taxon>
        <taxon>Micrococcales</taxon>
        <taxon>Microbacteriaceae</taxon>
        <taxon>Cryobacterium</taxon>
    </lineage>
</organism>
<dbReference type="GO" id="GO:0000287">
    <property type="term" value="F:magnesium ion binding"/>
    <property type="evidence" value="ECO:0007669"/>
    <property type="project" value="UniProtKB-UniRule"/>
</dbReference>
<dbReference type="Pfam" id="PF02776">
    <property type="entry name" value="TPP_enzyme_N"/>
    <property type="match status" value="1"/>
</dbReference>
<feature type="domain" description="Thiamine pyrophosphate enzyme N-terminal TPP-binding" evidence="8">
    <location>
        <begin position="63"/>
        <end position="172"/>
    </location>
</feature>
<dbReference type="PANTHER" id="PTHR42916">
    <property type="entry name" value="2-SUCCINYL-5-ENOLPYRUVYL-6-HYDROXY-3-CYCLOHEXENE-1-CARBOXYLATE SYNTHASE"/>
    <property type="match status" value="1"/>
</dbReference>
<evidence type="ECO:0000256" key="2">
    <source>
        <dbReference type="ARBA" id="ARBA00022723"/>
    </source>
</evidence>
<evidence type="ECO:0000256" key="4">
    <source>
        <dbReference type="ARBA" id="ARBA00023052"/>
    </source>
</evidence>
<dbReference type="InterPro" id="IPR012001">
    <property type="entry name" value="Thiamin_PyroP_enz_TPP-bd_dom"/>
</dbReference>
<dbReference type="GO" id="GO:0070204">
    <property type="term" value="F:2-succinyl-5-enolpyruvyl-6-hydroxy-3-cyclohexene-1-carboxylic-acid synthase activity"/>
    <property type="evidence" value="ECO:0007669"/>
    <property type="project" value="UniProtKB-UniRule"/>
</dbReference>
<evidence type="ECO:0000313" key="10">
    <source>
        <dbReference type="Proteomes" id="UP001165341"/>
    </source>
</evidence>
<dbReference type="SUPFAM" id="SSF52518">
    <property type="entry name" value="Thiamin diphosphate-binding fold (THDP-binding)"/>
    <property type="match status" value="2"/>
</dbReference>
<dbReference type="RefSeq" id="WP_243010504.1">
    <property type="nucleotide sequence ID" value="NZ_JALGAR010000001.1"/>
</dbReference>
<feature type="region of interest" description="Disordered" evidence="7">
    <location>
        <begin position="262"/>
        <end position="281"/>
    </location>
</feature>
<reference evidence="9" key="1">
    <citation type="submission" date="2022-03" db="EMBL/GenBank/DDBJ databases">
        <title>Cryobacterium sp. nov. strain ZS14-85, isolated from Antarctic soil.</title>
        <authorList>
            <person name="Li J."/>
            <person name="Niu G."/>
        </authorList>
    </citation>
    <scope>NUCLEOTIDE SEQUENCE</scope>
    <source>
        <strain evidence="9">ZS14-85</strain>
    </source>
</reference>
<keyword evidence="1 6" id="KW-0808">Transferase</keyword>
<gene>
    <name evidence="6 9" type="primary">menD</name>
    <name evidence="9" type="ORF">MQH31_00235</name>
</gene>
<comment type="catalytic activity">
    <reaction evidence="6">
        <text>isochorismate + 2-oxoglutarate + H(+) = 5-enolpyruvoyl-6-hydroxy-2-succinyl-cyclohex-3-ene-1-carboxylate + CO2</text>
        <dbReference type="Rhea" id="RHEA:25593"/>
        <dbReference type="ChEBI" id="CHEBI:15378"/>
        <dbReference type="ChEBI" id="CHEBI:16526"/>
        <dbReference type="ChEBI" id="CHEBI:16810"/>
        <dbReference type="ChEBI" id="CHEBI:29780"/>
        <dbReference type="ChEBI" id="CHEBI:58818"/>
        <dbReference type="EC" id="2.2.1.9"/>
    </reaction>
</comment>
<proteinExistence type="inferred from homology"/>
<keyword evidence="2 6" id="KW-0479">Metal-binding</keyword>
<evidence type="ECO:0000256" key="1">
    <source>
        <dbReference type="ARBA" id="ARBA00022679"/>
    </source>
</evidence>
<dbReference type="InterPro" id="IPR029061">
    <property type="entry name" value="THDP-binding"/>
</dbReference>
<dbReference type="Proteomes" id="UP001165341">
    <property type="component" value="Unassembled WGS sequence"/>
</dbReference>
<dbReference type="HAMAP" id="MF_01659">
    <property type="entry name" value="MenD"/>
    <property type="match status" value="1"/>
</dbReference>
<comment type="pathway">
    <text evidence="6">Quinol/quinone metabolism; 1,4-dihydroxy-2-naphthoate biosynthesis; 1,4-dihydroxy-2-naphthoate from chorismate: step 2/7.</text>
</comment>
<comment type="cofactor">
    <cofactor evidence="6">
        <name>thiamine diphosphate</name>
        <dbReference type="ChEBI" id="CHEBI:58937"/>
    </cofactor>
    <text evidence="6">Binds 1 thiamine pyrophosphate per subunit.</text>
</comment>
<comment type="pathway">
    <text evidence="6">Quinol/quinone metabolism; menaquinone biosynthesis.</text>
</comment>
<sequence length="683" mass="69087">MPDPILTDTAAVGGTVLPGGPVSSGASAPPDGTVPSGASAPADTSASFSDPGPSGSPATDFSVALLRAFVSLGIRDIVVSPGSRSQALALVAAELERLGLVRLHVRIDERGAGFLALGLAVETGVPALVICTSGTAVANLHPAVLEAHHSGVPVIVLTADRPVELRGIRSNQTTVQTGLFGVATRLCLDVPAPGAAADASPAAATAVRTADSVRAGELAIRAMAAATGVRSLDPGPVQLNLAFREPLSAPVTLERSAAPLATAGEPSVDGGQSDDAPTFAASGNDAAAGAAAVGDTALGAATPAAAANVAGSSSVASGTAVVGDAAVLVVDAGPRTVVVAGTGAGSAAEEFARAGGWPLLAEVSSNARFGPNLVAAYRELLQDEDFGGRVERVIVFGHPSLSREIPALIQREDVETIVVAPTGAEWYNPGHRVRTFARAARVGASATAAAETRDGRAWLGSWVMTSRRVLDAATDEADVPFGAHGMTRAEFAALRAPVTRSMLVDAVWRASWPHDRLVLGASRLVREADRRVPGKKISVHANRGLAGIDGTIATATGIALASQAFLDGSEPRSTGTTRLLLGDLALLHDAGSMLLVPGEARARLQVIVGNDGGGTIFDGLEVAASAPADQISRVLYTPQSVDLSALAAAYGWEYGRAATRSELERALTAPPLGPSLLEVPLTR</sequence>
<dbReference type="InterPro" id="IPR004433">
    <property type="entry name" value="MenaQ_synth_MenD"/>
</dbReference>
<evidence type="ECO:0000256" key="5">
    <source>
        <dbReference type="ARBA" id="ARBA00023211"/>
    </source>
</evidence>
<dbReference type="GO" id="GO:0009234">
    <property type="term" value="P:menaquinone biosynthetic process"/>
    <property type="evidence" value="ECO:0007669"/>
    <property type="project" value="UniProtKB-UniRule"/>
</dbReference>
<comment type="caution">
    <text evidence="9">The sequence shown here is derived from an EMBL/GenBank/DDBJ whole genome shotgun (WGS) entry which is preliminary data.</text>
</comment>
<dbReference type="EMBL" id="JALGAR010000001">
    <property type="protein sequence ID" value="MCI4656246.1"/>
    <property type="molecule type" value="Genomic_DNA"/>
</dbReference>
<dbReference type="GO" id="GO:0030145">
    <property type="term" value="F:manganese ion binding"/>
    <property type="evidence" value="ECO:0007669"/>
    <property type="project" value="UniProtKB-UniRule"/>
</dbReference>
<evidence type="ECO:0000256" key="6">
    <source>
        <dbReference type="HAMAP-Rule" id="MF_01659"/>
    </source>
</evidence>
<protein>
    <recommendedName>
        <fullName evidence="6">2-succinyl-5-enolpyruvyl-6-hydroxy-3-cyclohexene-1-carboxylate synthase</fullName>
        <shortName evidence="6">SEPHCHC synthase</shortName>
        <ecNumber evidence="6">2.2.1.9</ecNumber>
    </recommendedName>
    <alternativeName>
        <fullName evidence="6">Menaquinone biosynthesis protein MenD</fullName>
    </alternativeName>
</protein>
<name>A0AA41QRD5_9MICO</name>
<dbReference type="Gene3D" id="3.40.50.970">
    <property type="match status" value="2"/>
</dbReference>
<comment type="similarity">
    <text evidence="6">Belongs to the TPP enzyme family. MenD subfamily.</text>
</comment>
<keyword evidence="4 6" id="KW-0786">Thiamine pyrophosphate</keyword>
<keyword evidence="6" id="KW-0474">Menaquinone biosynthesis</keyword>
<dbReference type="NCBIfam" id="TIGR00173">
    <property type="entry name" value="menD"/>
    <property type="match status" value="1"/>
</dbReference>
<dbReference type="AlphaFoldDB" id="A0AA41QRD5"/>
<keyword evidence="3 6" id="KW-0460">Magnesium</keyword>
<dbReference type="PANTHER" id="PTHR42916:SF1">
    <property type="entry name" value="PROTEIN PHYLLO, CHLOROPLASTIC"/>
    <property type="match status" value="1"/>
</dbReference>
<comment type="cofactor">
    <cofactor evidence="6">
        <name>Mg(2+)</name>
        <dbReference type="ChEBI" id="CHEBI:18420"/>
    </cofactor>
    <cofactor evidence="6">
        <name>Mn(2+)</name>
        <dbReference type="ChEBI" id="CHEBI:29035"/>
    </cofactor>
</comment>
<keyword evidence="5 6" id="KW-0464">Manganese</keyword>
<dbReference type="CDD" id="cd07037">
    <property type="entry name" value="TPP_PYR_MenD"/>
    <property type="match status" value="1"/>
</dbReference>
<dbReference type="GO" id="GO:0030976">
    <property type="term" value="F:thiamine pyrophosphate binding"/>
    <property type="evidence" value="ECO:0007669"/>
    <property type="project" value="UniProtKB-UniRule"/>
</dbReference>
<keyword evidence="10" id="KW-1185">Reference proteome</keyword>
<feature type="region of interest" description="Disordered" evidence="7">
    <location>
        <begin position="1"/>
        <end position="54"/>
    </location>
</feature>
<comment type="subunit">
    <text evidence="6">Homodimer.</text>
</comment>
<evidence type="ECO:0000313" key="9">
    <source>
        <dbReference type="EMBL" id="MCI4656246.1"/>
    </source>
</evidence>
<evidence type="ECO:0000259" key="8">
    <source>
        <dbReference type="Pfam" id="PF02776"/>
    </source>
</evidence>
<dbReference type="EC" id="2.2.1.9" evidence="6"/>